<feature type="domain" description="HTH iclR-type" evidence="4">
    <location>
        <begin position="17"/>
        <end position="79"/>
    </location>
</feature>
<dbReference type="EMBL" id="ADLV01000015">
    <property type="protein sequence ID" value="EGK02653.1"/>
    <property type="molecule type" value="Genomic_DNA"/>
</dbReference>
<dbReference type="Pfam" id="PF01614">
    <property type="entry name" value="IclR_C"/>
    <property type="match status" value="1"/>
</dbReference>
<dbReference type="GO" id="GO:0045892">
    <property type="term" value="P:negative regulation of DNA-templated transcription"/>
    <property type="evidence" value="ECO:0007669"/>
    <property type="project" value="TreeGrafter"/>
</dbReference>
<evidence type="ECO:0000259" key="5">
    <source>
        <dbReference type="PROSITE" id="PS51078"/>
    </source>
</evidence>
<evidence type="ECO:0000256" key="2">
    <source>
        <dbReference type="ARBA" id="ARBA00023125"/>
    </source>
</evidence>
<keyword evidence="1" id="KW-0805">Transcription regulation</keyword>
<evidence type="ECO:0008006" key="8">
    <source>
        <dbReference type="Google" id="ProtNLM"/>
    </source>
</evidence>
<dbReference type="eggNOG" id="COG1414">
    <property type="taxonomic scope" value="Bacteria"/>
</dbReference>
<dbReference type="STRING" id="742766.HMPREF9455_00903"/>
<dbReference type="PROSITE" id="PS51078">
    <property type="entry name" value="ICLR_ED"/>
    <property type="match status" value="1"/>
</dbReference>
<evidence type="ECO:0000313" key="7">
    <source>
        <dbReference type="Proteomes" id="UP000004913"/>
    </source>
</evidence>
<dbReference type="SUPFAM" id="SSF55781">
    <property type="entry name" value="GAF domain-like"/>
    <property type="match status" value="1"/>
</dbReference>
<dbReference type="PROSITE" id="PS51077">
    <property type="entry name" value="HTH_ICLR"/>
    <property type="match status" value="1"/>
</dbReference>
<keyword evidence="3" id="KW-0804">Transcription</keyword>
<dbReference type="HOGENOM" id="CLU_062618_5_5_10"/>
<dbReference type="Pfam" id="PF09339">
    <property type="entry name" value="HTH_IclR"/>
    <property type="match status" value="1"/>
</dbReference>
<organism evidence="6 7">
    <name type="scientific">Dysgonomonas gadei ATCC BAA-286</name>
    <dbReference type="NCBI Taxonomy" id="742766"/>
    <lineage>
        <taxon>Bacteria</taxon>
        <taxon>Pseudomonadati</taxon>
        <taxon>Bacteroidota</taxon>
        <taxon>Bacteroidia</taxon>
        <taxon>Bacteroidales</taxon>
        <taxon>Dysgonomonadaceae</taxon>
        <taxon>Dysgonomonas</taxon>
    </lineage>
</organism>
<evidence type="ECO:0000313" key="6">
    <source>
        <dbReference type="EMBL" id="EGK02653.1"/>
    </source>
</evidence>
<name>F5IVK3_9BACT</name>
<feature type="domain" description="IclR-ED" evidence="5">
    <location>
        <begin position="80"/>
        <end position="263"/>
    </location>
</feature>
<dbReference type="InterPro" id="IPR050707">
    <property type="entry name" value="HTH_MetabolicPath_Reg"/>
</dbReference>
<evidence type="ECO:0000256" key="1">
    <source>
        <dbReference type="ARBA" id="ARBA00023015"/>
    </source>
</evidence>
<dbReference type="InterPro" id="IPR029016">
    <property type="entry name" value="GAF-like_dom_sf"/>
</dbReference>
<dbReference type="SMART" id="SM00346">
    <property type="entry name" value="HTH_ICLR"/>
    <property type="match status" value="1"/>
</dbReference>
<dbReference type="InterPro" id="IPR036390">
    <property type="entry name" value="WH_DNA-bd_sf"/>
</dbReference>
<dbReference type="OrthoDB" id="9791752at2"/>
<protein>
    <recommendedName>
        <fullName evidence="8">HTH iclR-type domain-containing protein</fullName>
    </recommendedName>
</protein>
<evidence type="ECO:0000259" key="4">
    <source>
        <dbReference type="PROSITE" id="PS51077"/>
    </source>
</evidence>
<dbReference type="InterPro" id="IPR014757">
    <property type="entry name" value="Tscrpt_reg_IclR_C"/>
</dbReference>
<dbReference type="Gene3D" id="3.30.450.40">
    <property type="match status" value="1"/>
</dbReference>
<dbReference type="SUPFAM" id="SSF46785">
    <property type="entry name" value="Winged helix' DNA-binding domain"/>
    <property type="match status" value="1"/>
</dbReference>
<dbReference type="Gene3D" id="1.10.10.10">
    <property type="entry name" value="Winged helix-like DNA-binding domain superfamily/Winged helix DNA-binding domain"/>
    <property type="match status" value="1"/>
</dbReference>
<reference evidence="6 7" key="1">
    <citation type="submission" date="2011-04" db="EMBL/GenBank/DDBJ databases">
        <title>The Genome Sequence of Dysgonomonas gadei ATCC BAA-286.</title>
        <authorList>
            <consortium name="The Broad Institute Genome Sequencing Platform"/>
            <person name="Earl A."/>
            <person name="Ward D."/>
            <person name="Feldgarden M."/>
            <person name="Gevers D."/>
            <person name="Pudlo N."/>
            <person name="Martens E."/>
            <person name="Allen-Vercoe E."/>
            <person name="Young S.K."/>
            <person name="Zeng Q."/>
            <person name="Gargeya S."/>
            <person name="Fitzgerald M."/>
            <person name="Haas B."/>
            <person name="Abouelleil A."/>
            <person name="Alvarado L."/>
            <person name="Arachchi H.M."/>
            <person name="Berlin A."/>
            <person name="Brown A."/>
            <person name="Chapman S.B."/>
            <person name="Chen Z."/>
            <person name="Dunbar C."/>
            <person name="Freedman E."/>
            <person name="Gearin G."/>
            <person name="Gellesch M."/>
            <person name="Goldberg J."/>
            <person name="Griggs A."/>
            <person name="Gujja S."/>
            <person name="Heiman D."/>
            <person name="Howarth C."/>
            <person name="Larson L."/>
            <person name="Lui A."/>
            <person name="MacDonald P.J.P."/>
            <person name="Mehta T."/>
            <person name="Montmayeur A."/>
            <person name="Murphy C."/>
            <person name="Neiman D."/>
            <person name="Pearson M."/>
            <person name="Priest M."/>
            <person name="Roberts A."/>
            <person name="Saif S."/>
            <person name="Shea T."/>
            <person name="Shenoy N."/>
            <person name="Sisk P."/>
            <person name="Stolte C."/>
            <person name="Sykes S."/>
            <person name="Yandava C."/>
            <person name="Wortman J."/>
            <person name="Nusbaum C."/>
            <person name="Birren B."/>
        </authorList>
    </citation>
    <scope>NUCLEOTIDE SEQUENCE [LARGE SCALE GENOMIC DNA]</scope>
    <source>
        <strain evidence="6 7">ATCC BAA-286</strain>
    </source>
</reference>
<proteinExistence type="predicted"/>
<dbReference type="PANTHER" id="PTHR30136">
    <property type="entry name" value="HELIX-TURN-HELIX TRANSCRIPTIONAL REGULATOR, ICLR FAMILY"/>
    <property type="match status" value="1"/>
</dbReference>
<dbReference type="InterPro" id="IPR036388">
    <property type="entry name" value="WH-like_DNA-bd_sf"/>
</dbReference>
<dbReference type="Proteomes" id="UP000004913">
    <property type="component" value="Unassembled WGS sequence"/>
</dbReference>
<keyword evidence="7" id="KW-1185">Reference proteome</keyword>
<keyword evidence="2" id="KW-0238">DNA-binding</keyword>
<dbReference type="GO" id="GO:0003700">
    <property type="term" value="F:DNA-binding transcription factor activity"/>
    <property type="evidence" value="ECO:0007669"/>
    <property type="project" value="TreeGrafter"/>
</dbReference>
<dbReference type="PANTHER" id="PTHR30136:SF35">
    <property type="entry name" value="HTH-TYPE TRANSCRIPTIONAL REGULATOR RV1719"/>
    <property type="match status" value="1"/>
</dbReference>
<accession>F5IVK3</accession>
<comment type="caution">
    <text evidence="6">The sequence shown here is derived from an EMBL/GenBank/DDBJ whole genome shotgun (WGS) entry which is preliminary data.</text>
</comment>
<sequence>MIHKYELMVENRDRTNISMITKAMELLESLSKYPKGLTLQEIVGILDYPKSSIYKIATNLLDLGYVGREPDSLRYFLSHKLLLLGLTAVSSYDIIEKSEEYMKRLRDKVGESVMIGTLVDTEVVLIKQVQGNLDFVFTLQQGMRFNLHSTAPGKVLLAFMPEKDQREKLSEIHFEAHNEYTITEKGLLKKELDRIVTDGYALDLNETVKGVHCIAAPIFDERGNAIACIWTSGPAGRLSEDKVRSVGLQTRNAGLEISQNIGYKHKLK</sequence>
<dbReference type="GO" id="GO:0003677">
    <property type="term" value="F:DNA binding"/>
    <property type="evidence" value="ECO:0007669"/>
    <property type="project" value="UniProtKB-KW"/>
</dbReference>
<gene>
    <name evidence="6" type="ORF">HMPREF9455_00903</name>
</gene>
<dbReference type="InterPro" id="IPR005471">
    <property type="entry name" value="Tscrpt_reg_IclR_N"/>
</dbReference>
<evidence type="ECO:0000256" key="3">
    <source>
        <dbReference type="ARBA" id="ARBA00023163"/>
    </source>
</evidence>
<dbReference type="AlphaFoldDB" id="F5IVK3"/>